<evidence type="ECO:0000313" key="2">
    <source>
        <dbReference type="Proteomes" id="UP000531561"/>
    </source>
</evidence>
<dbReference type="RefSeq" id="XP_037196621.1">
    <property type="nucleotide sequence ID" value="XM_037332467.1"/>
</dbReference>
<protein>
    <submittedName>
        <fullName evidence="1">Uncharacterized protein</fullName>
    </submittedName>
</protein>
<dbReference type="EMBL" id="JABFCT010000003">
    <property type="protein sequence ID" value="KAF5877675.1"/>
    <property type="molecule type" value="Genomic_DNA"/>
</dbReference>
<evidence type="ECO:0000313" key="1">
    <source>
        <dbReference type="EMBL" id="KAF5877675.1"/>
    </source>
</evidence>
<proteinExistence type="predicted"/>
<sequence>MNIALKNSSSKAAPLVMSLALIQVRRGLLWYLLFRHGNLEILLPALEKLRIEMNYEYDWLKFFSFIPVYERNFGTFNDDTDLELEELSDFICEIVKNKDTQCIGLREERCAEVFEACKAANVHISYNGHGTAP</sequence>
<organism evidence="1 2">
    <name type="scientific">Botrytis fragariae</name>
    <dbReference type="NCBI Taxonomy" id="1964551"/>
    <lineage>
        <taxon>Eukaryota</taxon>
        <taxon>Fungi</taxon>
        <taxon>Dikarya</taxon>
        <taxon>Ascomycota</taxon>
        <taxon>Pezizomycotina</taxon>
        <taxon>Leotiomycetes</taxon>
        <taxon>Helotiales</taxon>
        <taxon>Sclerotiniaceae</taxon>
        <taxon>Botrytis</taxon>
    </lineage>
</organism>
<gene>
    <name evidence="1" type="ORF">Bfra_002042</name>
</gene>
<name>A0A8H6B1Y8_9HELO</name>
<comment type="caution">
    <text evidence="1">The sequence shown here is derived from an EMBL/GenBank/DDBJ whole genome shotgun (WGS) entry which is preliminary data.</text>
</comment>
<dbReference type="Proteomes" id="UP000531561">
    <property type="component" value="Unassembled WGS sequence"/>
</dbReference>
<accession>A0A8H6B1Y8</accession>
<keyword evidence="2" id="KW-1185">Reference proteome</keyword>
<dbReference type="AlphaFoldDB" id="A0A8H6B1Y8"/>
<reference evidence="1 2" key="1">
    <citation type="journal article" date="2020" name="Phytopathology">
        <title>A high-quality genome resource of Botrytis fragariae, a new and rapidly spreading fungal pathogen causing strawberry gray mold in the U.S.A.</title>
        <authorList>
            <person name="Wu Y."/>
            <person name="Saski C.A."/>
            <person name="Schnabel G."/>
            <person name="Xiao S."/>
            <person name="Hu M."/>
        </authorList>
    </citation>
    <scope>NUCLEOTIDE SEQUENCE [LARGE SCALE GENOMIC DNA]</scope>
    <source>
        <strain evidence="1 2">BVB16</strain>
    </source>
</reference>
<dbReference type="GeneID" id="59256159"/>